<keyword evidence="2" id="KW-1185">Reference proteome</keyword>
<dbReference type="STRING" id="227084.SAMN05421855_106120"/>
<protein>
    <submittedName>
        <fullName evidence="1">Putative sigma-54 modulation protein</fullName>
    </submittedName>
</protein>
<reference evidence="1 2" key="1">
    <citation type="submission" date="2016-10" db="EMBL/GenBank/DDBJ databases">
        <authorList>
            <person name="de Groot N.N."/>
        </authorList>
    </citation>
    <scope>NUCLEOTIDE SEQUENCE [LARGE SCALE GENOMIC DNA]</scope>
    <source>
        <strain evidence="1 2">DSM 16195</strain>
    </source>
</reference>
<sequence>MRMKVNVQTPNFAADNKLIAFVEKRLSKLEQFYDRIIFADVFLKVQKTSEKQNKMVEILLSIPGGDLMVKKDAKTFEEGTDECVQSLERQLKKRKQKERAFF</sequence>
<dbReference type="AlphaFoldDB" id="A0A1G7IPN1"/>
<accession>A0A1G7IPN1</accession>
<evidence type="ECO:0000313" key="2">
    <source>
        <dbReference type="Proteomes" id="UP000199321"/>
    </source>
</evidence>
<dbReference type="Proteomes" id="UP000199321">
    <property type="component" value="Unassembled WGS sequence"/>
</dbReference>
<dbReference type="Gene3D" id="3.30.160.100">
    <property type="entry name" value="Ribosome hibernation promotion factor-like"/>
    <property type="match status" value="1"/>
</dbReference>
<gene>
    <name evidence="1" type="ORF">SAMN05421855_106120</name>
</gene>
<proteinExistence type="predicted"/>
<dbReference type="NCBIfam" id="TIGR00741">
    <property type="entry name" value="yfiA"/>
    <property type="match status" value="1"/>
</dbReference>
<dbReference type="InterPro" id="IPR036567">
    <property type="entry name" value="RHF-like"/>
</dbReference>
<dbReference type="InterPro" id="IPR003489">
    <property type="entry name" value="RHF/RaiA"/>
</dbReference>
<dbReference type="CDD" id="cd00552">
    <property type="entry name" value="RaiA"/>
    <property type="match status" value="1"/>
</dbReference>
<organism evidence="1 2">
    <name type="scientific">Ulvibacter litoralis</name>
    <dbReference type="NCBI Taxonomy" id="227084"/>
    <lineage>
        <taxon>Bacteria</taxon>
        <taxon>Pseudomonadati</taxon>
        <taxon>Bacteroidota</taxon>
        <taxon>Flavobacteriia</taxon>
        <taxon>Flavobacteriales</taxon>
        <taxon>Flavobacteriaceae</taxon>
        <taxon>Ulvibacter</taxon>
    </lineage>
</organism>
<evidence type="ECO:0000313" key="1">
    <source>
        <dbReference type="EMBL" id="SDF14538.1"/>
    </source>
</evidence>
<name>A0A1G7IPN1_9FLAO</name>
<dbReference type="EMBL" id="FNBA01000006">
    <property type="protein sequence ID" value="SDF14538.1"/>
    <property type="molecule type" value="Genomic_DNA"/>
</dbReference>
<dbReference type="SUPFAM" id="SSF69754">
    <property type="entry name" value="Ribosome binding protein Y (YfiA homologue)"/>
    <property type="match status" value="1"/>
</dbReference>
<dbReference type="Pfam" id="PF02482">
    <property type="entry name" value="Ribosomal_S30AE"/>
    <property type="match status" value="1"/>
</dbReference>